<gene>
    <name evidence="1" type="ORF">EBO15_24700</name>
</gene>
<evidence type="ECO:0000313" key="2">
    <source>
        <dbReference type="Proteomes" id="UP000282674"/>
    </source>
</evidence>
<proteinExistence type="predicted"/>
<dbReference type="AlphaFoldDB" id="A0A3M2M1S2"/>
<organism evidence="1 2">
    <name type="scientific">Actinomadura harenae</name>
    <dbReference type="NCBI Taxonomy" id="2483351"/>
    <lineage>
        <taxon>Bacteria</taxon>
        <taxon>Bacillati</taxon>
        <taxon>Actinomycetota</taxon>
        <taxon>Actinomycetes</taxon>
        <taxon>Streptosporangiales</taxon>
        <taxon>Thermomonosporaceae</taxon>
        <taxon>Actinomadura</taxon>
    </lineage>
</organism>
<name>A0A3M2M1S2_9ACTN</name>
<dbReference type="Proteomes" id="UP000282674">
    <property type="component" value="Unassembled WGS sequence"/>
</dbReference>
<evidence type="ECO:0000313" key="1">
    <source>
        <dbReference type="EMBL" id="RMI41008.1"/>
    </source>
</evidence>
<dbReference type="EMBL" id="RFFG01000047">
    <property type="protein sequence ID" value="RMI41008.1"/>
    <property type="molecule type" value="Genomic_DNA"/>
</dbReference>
<keyword evidence="2" id="KW-1185">Reference proteome</keyword>
<sequence>MSIRPDPREVAPVAARIHNALVDDPEYPRLIEGCGQYNNDWTCMTGTLTVSSWDTDRDAVPLLGEALKALAIKAAVHQLTGDEVLAEIPVAKPVDEVMHAVLAQRTATERMAARCGFQVVHMTDTERAEPPYEAGDYTTMCYAKAYGTEPPSRYWLDHDEHDRRVKVIGERLARAGIRDLGHRHDIDFEEALPA</sequence>
<reference evidence="1 2" key="1">
    <citation type="submission" date="2018-10" db="EMBL/GenBank/DDBJ databases">
        <title>Isolation from soil.</title>
        <authorList>
            <person name="Hu J."/>
        </authorList>
    </citation>
    <scope>NUCLEOTIDE SEQUENCE [LARGE SCALE GENOMIC DNA]</scope>
    <source>
        <strain evidence="1 2">NEAU-Ht49</strain>
    </source>
</reference>
<protein>
    <submittedName>
        <fullName evidence="1">Uncharacterized protein</fullName>
    </submittedName>
</protein>
<accession>A0A3M2M1S2</accession>
<comment type="caution">
    <text evidence="1">The sequence shown here is derived from an EMBL/GenBank/DDBJ whole genome shotgun (WGS) entry which is preliminary data.</text>
</comment>